<dbReference type="EC" id="5.6.2.3" evidence="1"/>
<keyword evidence="1" id="KW-0347">Helicase</keyword>
<protein>
    <recommendedName>
        <fullName evidence="1">ATP-dependent DNA helicase</fullName>
        <ecNumber evidence="1">5.6.2.3</ecNumber>
    </recommendedName>
</protein>
<dbReference type="Pfam" id="PF21530">
    <property type="entry name" value="Pif1_2B_dom"/>
    <property type="match status" value="1"/>
</dbReference>
<evidence type="ECO:0000256" key="1">
    <source>
        <dbReference type="RuleBase" id="RU363044"/>
    </source>
</evidence>
<gene>
    <name evidence="6" type="ORF">MTR67_032373</name>
</gene>
<dbReference type="InterPro" id="IPR010285">
    <property type="entry name" value="DNA_helicase_pif1-like_DEAD"/>
</dbReference>
<dbReference type="CDD" id="cd18809">
    <property type="entry name" value="SF1_C_RecD"/>
    <property type="match status" value="1"/>
</dbReference>
<keyword evidence="1" id="KW-0067">ATP-binding</keyword>
<dbReference type="FunFam" id="3.40.50.300:FF:002884">
    <property type="entry name" value="ATP-dependent DNA helicase"/>
    <property type="match status" value="1"/>
</dbReference>
<evidence type="ECO:0000256" key="2">
    <source>
        <dbReference type="SAM" id="MobiDB-lite"/>
    </source>
</evidence>
<dbReference type="EMBL" id="CP133618">
    <property type="protein sequence ID" value="WMV38988.1"/>
    <property type="molecule type" value="Genomic_DNA"/>
</dbReference>
<sequence>MSSNRNHKNVHALKKSNADRNARRRELYRLMPPEEKEILLARRRAKRAEIRKHNLSESSMNNDLPTASSSNSTIVSVAQSSNLIMRKPMLLLSEIGSTMPSEMNYIKLKEVSNCQFCKAKKFEYEPPAFCCSNGSVQLTSHEIPIELKNLYLDNTELSKHFRTYIRTYNNIFAFTSLGVTYDKELAKRNNGIYTFRVQGQMYHFINDLIPTNKKGKNLQLYFFDSQNELQNRMACSNKLNEYVVRTLMEILKINPYSMFLKSLIDVPQLSYFYIALKCDSGLDQRIYNLPTVSEVAGIWVEQDITNSTPPHIRIYTKSDKSQLVNYYYGCYDPLQYPLLFPYGQGGWHCGIKKIKCSSRTSTQIYCEQEQLPSIKNMCSIDGLLNMEAEVMLKEKHKRDTISCREYYCYKLQIRDDENIVLHAGRLFQQYVVDEWIKIESQRLDFASFNQDLIRTDVLDGILDVLRKGEREASHIGKQRILPLSFTGGPRDMRRRYMDAIALVQRFGKPDIFLTITCNPSWPEIEEKLISTDEVQNRPDLVSRVFRAKIEELKNDIMKRHIFGKVAAFMYTIEFQKRGLPHAHFLIILNENYKLLTPEAYDRFVCAEIPDENIYPYLYSLVTQHMMHGPCGKLNPTNSCMKKKGRCKSKYPKEFVEQTTKGKNSYPIYRRRNTGKSVKIRGHFLDNSWVVPYNPYLLCKFNCHINVEICSDIKVVKYIYKYICKGHDKIAFHIQTNDVNLEIDEIKEYQSARWVSPPEASWRIFAFPISEMSPSVYHLQLHLDGQQLVSFKSTDNINKIASNPMIRKTMLTEFFLMNKSNKEAMDLNLLYREFPEHFVWSTTDKMWTRRKRGHVIGRVVTCHPTEGERYYLRLLLMNVRGPKSYEDLRTVNGVQYNSFREAAEKRELLLCDNNLVECMTEAASYQMPSSLRQLFAMLLIYCNPTNPRELWERFESPMSEDFKKSLNLNVREIRYKVLNCINDVLHSMGRDINEFELISEYIKPTSTTREAKEVHYERNIIVSEEDLLLQNKLNTEQRKAYDIILDRVLSNKFGAFYIDGPGGTGKSFLYRALLATIRHKGFIALATASSGVAASLLPGGRTAHSRFKIPIDVNENFTCNISKQSSLASLIRDARLIVWDEISMAKKKMVEAFDLLLRDLMETNMLFGGKIVVFSGDFRQTLPVVRSGKKEDFIRESLLCSEIWNQLEKLQLSKNMRATKDPEFCEYLMRIGDGKEKTNDHGKIQIPHSLIIPFTSEKESLNLLFRNTYPDLYTCCTKTSFITSRAILTTKNDFVDEINDMLISQFPNTEKVYIAIDETIDPKDQSEYEDFLHTLNPTGLPPYKLTLKKNCPIMLLRNLNPCEGLCNVTRLICNVFKPHVISATISSGDFKNTHVFIPRIPLMTSEDEKLPLPFKRTQFPVRLCFAMTINKAQGQTLDFVGIYLREPVFSHGQLYVALSRATSSHNVKVLIRPPIIDENDDHSTYNVVYNEIIEKAFS</sequence>
<keyword evidence="1" id="KW-0378">Hydrolase</keyword>
<comment type="cofactor">
    <cofactor evidence="1">
        <name>Mg(2+)</name>
        <dbReference type="ChEBI" id="CHEBI:18420"/>
    </cofactor>
</comment>
<dbReference type="Pfam" id="PF05970">
    <property type="entry name" value="PIF1"/>
    <property type="match status" value="1"/>
</dbReference>
<dbReference type="Proteomes" id="UP001234989">
    <property type="component" value="Chromosome 7"/>
</dbReference>
<reference evidence="6" key="1">
    <citation type="submission" date="2023-08" db="EMBL/GenBank/DDBJ databases">
        <title>A de novo genome assembly of Solanum verrucosum Schlechtendal, a Mexican diploid species geographically isolated from the other diploid A-genome species in potato relatives.</title>
        <authorList>
            <person name="Hosaka K."/>
        </authorList>
    </citation>
    <scope>NUCLEOTIDE SEQUENCE</scope>
    <source>
        <tissue evidence="6">Young leaves</tissue>
    </source>
</reference>
<feature type="domain" description="DNA helicase Pif1-like DEAD-box helicase" evidence="3">
    <location>
        <begin position="1031"/>
        <end position="1239"/>
    </location>
</feature>
<evidence type="ECO:0000259" key="4">
    <source>
        <dbReference type="Pfam" id="PF14214"/>
    </source>
</evidence>
<keyword evidence="1" id="KW-0234">DNA repair</keyword>
<proteinExistence type="inferred from homology"/>
<dbReference type="GO" id="GO:0043139">
    <property type="term" value="F:5'-3' DNA helicase activity"/>
    <property type="evidence" value="ECO:0007669"/>
    <property type="project" value="UniProtKB-EC"/>
</dbReference>
<evidence type="ECO:0000313" key="6">
    <source>
        <dbReference type="EMBL" id="WMV38988.1"/>
    </source>
</evidence>
<feature type="domain" description="DNA helicase Pif1-like 2B" evidence="5">
    <location>
        <begin position="1329"/>
        <end position="1373"/>
    </location>
</feature>
<name>A0AAF0ZHU4_SOLVR</name>
<dbReference type="InterPro" id="IPR049163">
    <property type="entry name" value="Pif1-like_2B_dom"/>
</dbReference>
<dbReference type="GO" id="GO:0016787">
    <property type="term" value="F:hydrolase activity"/>
    <property type="evidence" value="ECO:0007669"/>
    <property type="project" value="UniProtKB-KW"/>
</dbReference>
<accession>A0AAF0ZHU4</accession>
<evidence type="ECO:0000259" key="3">
    <source>
        <dbReference type="Pfam" id="PF05970"/>
    </source>
</evidence>
<feature type="domain" description="Helitron helicase-like" evidence="4">
    <location>
        <begin position="406"/>
        <end position="586"/>
    </location>
</feature>
<dbReference type="GO" id="GO:0000723">
    <property type="term" value="P:telomere maintenance"/>
    <property type="evidence" value="ECO:0007669"/>
    <property type="project" value="InterPro"/>
</dbReference>
<dbReference type="PANTHER" id="PTHR10492">
    <property type="match status" value="1"/>
</dbReference>
<organism evidence="6 7">
    <name type="scientific">Solanum verrucosum</name>
    <dbReference type="NCBI Taxonomy" id="315347"/>
    <lineage>
        <taxon>Eukaryota</taxon>
        <taxon>Viridiplantae</taxon>
        <taxon>Streptophyta</taxon>
        <taxon>Embryophyta</taxon>
        <taxon>Tracheophyta</taxon>
        <taxon>Spermatophyta</taxon>
        <taxon>Magnoliopsida</taxon>
        <taxon>eudicotyledons</taxon>
        <taxon>Gunneridae</taxon>
        <taxon>Pentapetalae</taxon>
        <taxon>asterids</taxon>
        <taxon>lamiids</taxon>
        <taxon>Solanales</taxon>
        <taxon>Solanaceae</taxon>
        <taxon>Solanoideae</taxon>
        <taxon>Solaneae</taxon>
        <taxon>Solanum</taxon>
    </lineage>
</organism>
<keyword evidence="7" id="KW-1185">Reference proteome</keyword>
<dbReference type="Gene3D" id="3.40.50.300">
    <property type="entry name" value="P-loop containing nucleotide triphosphate hydrolases"/>
    <property type="match status" value="1"/>
</dbReference>
<comment type="catalytic activity">
    <reaction evidence="1">
        <text>ATP + H2O = ADP + phosphate + H(+)</text>
        <dbReference type="Rhea" id="RHEA:13065"/>
        <dbReference type="ChEBI" id="CHEBI:15377"/>
        <dbReference type="ChEBI" id="CHEBI:15378"/>
        <dbReference type="ChEBI" id="CHEBI:30616"/>
        <dbReference type="ChEBI" id="CHEBI:43474"/>
        <dbReference type="ChEBI" id="CHEBI:456216"/>
        <dbReference type="EC" id="5.6.2.3"/>
    </reaction>
</comment>
<dbReference type="PANTHER" id="PTHR10492:SF100">
    <property type="entry name" value="ATP-DEPENDENT DNA HELICASE"/>
    <property type="match status" value="1"/>
</dbReference>
<dbReference type="GO" id="GO:0006310">
    <property type="term" value="P:DNA recombination"/>
    <property type="evidence" value="ECO:0007669"/>
    <property type="project" value="UniProtKB-KW"/>
</dbReference>
<dbReference type="InterPro" id="IPR027417">
    <property type="entry name" value="P-loop_NTPase"/>
</dbReference>
<dbReference type="SUPFAM" id="SSF52540">
    <property type="entry name" value="P-loop containing nucleoside triphosphate hydrolases"/>
    <property type="match status" value="2"/>
</dbReference>
<comment type="similarity">
    <text evidence="1">Belongs to the helicase family.</text>
</comment>
<keyword evidence="1" id="KW-0547">Nucleotide-binding</keyword>
<dbReference type="InterPro" id="IPR025476">
    <property type="entry name" value="Helitron_helicase-like"/>
</dbReference>
<keyword evidence="1" id="KW-0227">DNA damage</keyword>
<keyword evidence="1" id="KW-0233">DNA recombination</keyword>
<dbReference type="GO" id="GO:0005524">
    <property type="term" value="F:ATP binding"/>
    <property type="evidence" value="ECO:0007669"/>
    <property type="project" value="UniProtKB-KW"/>
</dbReference>
<dbReference type="Pfam" id="PF14214">
    <property type="entry name" value="Helitron_like_N"/>
    <property type="match status" value="1"/>
</dbReference>
<evidence type="ECO:0000313" key="7">
    <source>
        <dbReference type="Proteomes" id="UP001234989"/>
    </source>
</evidence>
<feature type="region of interest" description="Disordered" evidence="2">
    <location>
        <begin position="1"/>
        <end position="24"/>
    </location>
</feature>
<feature type="compositionally biased region" description="Basic residues" evidence="2">
    <location>
        <begin position="1"/>
        <end position="14"/>
    </location>
</feature>
<evidence type="ECO:0000259" key="5">
    <source>
        <dbReference type="Pfam" id="PF21530"/>
    </source>
</evidence>
<dbReference type="GO" id="GO:0006281">
    <property type="term" value="P:DNA repair"/>
    <property type="evidence" value="ECO:0007669"/>
    <property type="project" value="UniProtKB-KW"/>
</dbReference>